<accession>A0A1H6VVW9</accession>
<dbReference type="GO" id="GO:0004803">
    <property type="term" value="F:transposase activity"/>
    <property type="evidence" value="ECO:0007669"/>
    <property type="project" value="InterPro"/>
</dbReference>
<evidence type="ECO:0000313" key="4">
    <source>
        <dbReference type="Proteomes" id="UP000199250"/>
    </source>
</evidence>
<name>A0A1H6VVW9_9GAMM</name>
<dbReference type="InterPro" id="IPR051698">
    <property type="entry name" value="Transposase_11-like"/>
</dbReference>
<dbReference type="AlphaFoldDB" id="A0A1H6VVW9"/>
<dbReference type="InterPro" id="IPR002559">
    <property type="entry name" value="Transposase_11"/>
</dbReference>
<feature type="non-terminal residue" evidence="3">
    <location>
        <position position="1"/>
    </location>
</feature>
<protein>
    <submittedName>
        <fullName evidence="3">Transposase, IS4 family</fullName>
    </submittedName>
</protein>
<dbReference type="EMBL" id="FNYQ01000045">
    <property type="protein sequence ID" value="SEJ07224.1"/>
    <property type="molecule type" value="Genomic_DNA"/>
</dbReference>
<dbReference type="PANTHER" id="PTHR30298:SF0">
    <property type="entry name" value="PROTEIN YBFL-RELATED"/>
    <property type="match status" value="1"/>
</dbReference>
<evidence type="ECO:0000259" key="2">
    <source>
        <dbReference type="Pfam" id="PF13808"/>
    </source>
</evidence>
<organism evidence="3 4">
    <name type="scientific">Azotobacter beijerinckii</name>
    <dbReference type="NCBI Taxonomy" id="170623"/>
    <lineage>
        <taxon>Bacteria</taxon>
        <taxon>Pseudomonadati</taxon>
        <taxon>Pseudomonadota</taxon>
        <taxon>Gammaproteobacteria</taxon>
        <taxon>Pseudomonadales</taxon>
        <taxon>Pseudomonadaceae</taxon>
        <taxon>Azotobacter</taxon>
    </lineage>
</organism>
<gene>
    <name evidence="3" type="ORF">SAMN04244572_02639</name>
</gene>
<dbReference type="InterPro" id="IPR032806">
    <property type="entry name" value="YbfD_N"/>
</dbReference>
<dbReference type="Pfam" id="PF13808">
    <property type="entry name" value="DDE_Tnp_1_assoc"/>
    <property type="match status" value="1"/>
</dbReference>
<dbReference type="PANTHER" id="PTHR30298">
    <property type="entry name" value="H REPEAT-ASSOCIATED PREDICTED TRANSPOSASE"/>
    <property type="match status" value="1"/>
</dbReference>
<evidence type="ECO:0000313" key="3">
    <source>
        <dbReference type="EMBL" id="SEJ07224.1"/>
    </source>
</evidence>
<dbReference type="OrthoDB" id="8001376at2"/>
<dbReference type="InterPro" id="IPR047647">
    <property type="entry name" value="ISAs1_transpos"/>
</dbReference>
<proteinExistence type="predicted"/>
<dbReference type="Proteomes" id="UP000199250">
    <property type="component" value="Unassembled WGS sequence"/>
</dbReference>
<dbReference type="GO" id="GO:0006313">
    <property type="term" value="P:DNA transposition"/>
    <property type="evidence" value="ECO:0007669"/>
    <property type="project" value="InterPro"/>
</dbReference>
<dbReference type="GO" id="GO:0003677">
    <property type="term" value="F:DNA binding"/>
    <property type="evidence" value="ECO:0007669"/>
    <property type="project" value="InterPro"/>
</dbReference>
<feature type="domain" description="Transposase IS4-like" evidence="1">
    <location>
        <begin position="59"/>
        <end position="294"/>
    </location>
</feature>
<reference evidence="3 4" key="1">
    <citation type="submission" date="2016-10" db="EMBL/GenBank/DDBJ databases">
        <authorList>
            <person name="de Groot N.N."/>
        </authorList>
    </citation>
    <scope>NUCLEOTIDE SEQUENCE [LARGE SCALE GENOMIC DNA]</scope>
    <source>
        <strain evidence="3 4">DSM 373</strain>
    </source>
</reference>
<sequence length="327" mass="35916">RSRHGPRRSSTGYETTWLELKHGIASHDTFGRLFGLIDPAQFEAAFRRWVGSVVPVLGAQVVAIDGKTSRRSGKVDATPLHLVSAFAADARLVLGQHSTEAKSNEKTAIPPLLEVLALQGCIVTLDAMGTQASIAQVIRRRGADYVLAVKDNQPTLAEAIGDFFACYQASPDKTPHTVFETVEKDHGRLEIRRCHAFDALQCLPRPEQWQDLKSFAVIESTRQVKDLQTTEYRCHISSLPADAQCLAQAIRAHWSVENPLHGCMDVAFADDQMRARTQYAAHNLAVLKQLVLNLLRLDPTGKKGGIKTRRLIASTSDTYCAALLGLG</sequence>
<dbReference type="NCBIfam" id="NF033564">
    <property type="entry name" value="transpos_ISAs1"/>
    <property type="match status" value="1"/>
</dbReference>
<evidence type="ECO:0000259" key="1">
    <source>
        <dbReference type="Pfam" id="PF01609"/>
    </source>
</evidence>
<feature type="domain" description="H repeat-associated protein N-terminal" evidence="2">
    <location>
        <begin position="16"/>
        <end position="50"/>
    </location>
</feature>
<dbReference type="Pfam" id="PF01609">
    <property type="entry name" value="DDE_Tnp_1"/>
    <property type="match status" value="1"/>
</dbReference>